<reference evidence="1 2" key="1">
    <citation type="submission" date="2021-06" db="EMBL/GenBank/DDBJ databases">
        <title>Caerostris extrusa draft genome.</title>
        <authorList>
            <person name="Kono N."/>
            <person name="Arakawa K."/>
        </authorList>
    </citation>
    <scope>NUCLEOTIDE SEQUENCE [LARGE SCALE GENOMIC DNA]</scope>
</reference>
<dbReference type="EMBL" id="BPLR01018559">
    <property type="protein sequence ID" value="GIZ00558.1"/>
    <property type="molecule type" value="Genomic_DNA"/>
</dbReference>
<sequence length="97" mass="10988">GQRIPENSLTRDTFLPESTPAPFSRIVLVTHRLVRNVPPSRFFPSPDTIFRNDFSVLSYKTPEILPGLLRLMVGDHEMTETPGRKLGKCTEGECFVE</sequence>
<dbReference type="Proteomes" id="UP001054945">
    <property type="component" value="Unassembled WGS sequence"/>
</dbReference>
<proteinExistence type="predicted"/>
<organism evidence="1 2">
    <name type="scientific">Caerostris extrusa</name>
    <name type="common">Bark spider</name>
    <name type="synonym">Caerostris bankana</name>
    <dbReference type="NCBI Taxonomy" id="172846"/>
    <lineage>
        <taxon>Eukaryota</taxon>
        <taxon>Metazoa</taxon>
        <taxon>Ecdysozoa</taxon>
        <taxon>Arthropoda</taxon>
        <taxon>Chelicerata</taxon>
        <taxon>Arachnida</taxon>
        <taxon>Araneae</taxon>
        <taxon>Araneomorphae</taxon>
        <taxon>Entelegynae</taxon>
        <taxon>Araneoidea</taxon>
        <taxon>Araneidae</taxon>
        <taxon>Caerostris</taxon>
    </lineage>
</organism>
<feature type="non-terminal residue" evidence="1">
    <location>
        <position position="1"/>
    </location>
</feature>
<protein>
    <submittedName>
        <fullName evidence="1">Uncharacterized protein</fullName>
    </submittedName>
</protein>
<comment type="caution">
    <text evidence="1">The sequence shown here is derived from an EMBL/GenBank/DDBJ whole genome shotgun (WGS) entry which is preliminary data.</text>
</comment>
<keyword evidence="2" id="KW-1185">Reference proteome</keyword>
<dbReference type="AlphaFoldDB" id="A0AAV4Y0A2"/>
<evidence type="ECO:0000313" key="2">
    <source>
        <dbReference type="Proteomes" id="UP001054945"/>
    </source>
</evidence>
<accession>A0AAV4Y0A2</accession>
<gene>
    <name evidence="1" type="ORF">CEXT_498901</name>
</gene>
<name>A0AAV4Y0A2_CAEEX</name>
<evidence type="ECO:0000313" key="1">
    <source>
        <dbReference type="EMBL" id="GIZ00558.1"/>
    </source>
</evidence>